<dbReference type="SMART" id="SM00382">
    <property type="entry name" value="AAA"/>
    <property type="match status" value="1"/>
</dbReference>
<reference evidence="11 12" key="1">
    <citation type="journal article" date="2013" name="Genome Announc.">
        <title>Draft genome sequence of MKD8, a conjugal recipient Mycobacterium smegmatis strain.</title>
        <authorList>
            <person name="Gray T.A."/>
            <person name="Palumbo M.J."/>
            <person name="Derbyshire K.M."/>
        </authorList>
    </citation>
    <scope>NUCLEOTIDE SEQUENCE [LARGE SCALE GENOMIC DNA]</scope>
    <source>
        <strain evidence="11 12">MKD8</strain>
    </source>
</reference>
<reference evidence="12" key="2">
    <citation type="submission" date="2018-03" db="EMBL/GenBank/DDBJ databases">
        <authorList>
            <person name="Derbyshire K."/>
            <person name="Gray T.A."/>
            <person name="Champion M."/>
        </authorList>
    </citation>
    <scope>NUCLEOTIDE SEQUENCE [LARGE SCALE GENOMIC DNA]</scope>
    <source>
        <strain evidence="12">MKD8</strain>
    </source>
</reference>
<dbReference type="InterPro" id="IPR003593">
    <property type="entry name" value="AAA+_ATPase"/>
</dbReference>
<keyword evidence="5 11" id="KW-0067">ATP-binding</keyword>
<evidence type="ECO:0000256" key="7">
    <source>
        <dbReference type="ARBA" id="ARBA00023065"/>
    </source>
</evidence>
<keyword evidence="6" id="KW-0408">Iron</keyword>
<keyword evidence="4" id="KW-0547">Nucleotide-binding</keyword>
<dbReference type="PANTHER" id="PTHR42781">
    <property type="entry name" value="SPERMIDINE/PUTRESCINE IMPORT ATP-BINDING PROTEIN POTA"/>
    <property type="match status" value="1"/>
</dbReference>
<evidence type="ECO:0000256" key="8">
    <source>
        <dbReference type="ARBA" id="ARBA00023136"/>
    </source>
</evidence>
<dbReference type="Gene3D" id="3.40.50.300">
    <property type="entry name" value="P-loop containing nucleotide triphosphate hydrolases"/>
    <property type="match status" value="1"/>
</dbReference>
<dbReference type="InterPro" id="IPR015853">
    <property type="entry name" value="ABC_transpr_FbpC"/>
</dbReference>
<evidence type="ECO:0000256" key="5">
    <source>
        <dbReference type="ARBA" id="ARBA00022840"/>
    </source>
</evidence>
<dbReference type="GO" id="GO:0015418">
    <property type="term" value="F:ABC-type quaternary ammonium compound transporting activity"/>
    <property type="evidence" value="ECO:0007669"/>
    <property type="project" value="UniProtKB-EC"/>
</dbReference>
<dbReference type="InterPro" id="IPR027417">
    <property type="entry name" value="P-loop_NTPase"/>
</dbReference>
<organism evidence="11 12">
    <name type="scientific">Mycolicibacterium smegmatis (strain MKD8)</name>
    <name type="common">Mycobacterium smegmatis</name>
    <dbReference type="NCBI Taxonomy" id="1214915"/>
    <lineage>
        <taxon>Bacteria</taxon>
        <taxon>Bacillati</taxon>
        <taxon>Actinomycetota</taxon>
        <taxon>Actinomycetes</taxon>
        <taxon>Mycobacteriales</taxon>
        <taxon>Mycobacteriaceae</taxon>
        <taxon>Mycolicibacterium</taxon>
    </lineage>
</organism>
<dbReference type="Pfam" id="PF08402">
    <property type="entry name" value="TOBE_2"/>
    <property type="match status" value="1"/>
</dbReference>
<keyword evidence="3" id="KW-0410">Iron transport</keyword>
<dbReference type="EMBL" id="CP027541">
    <property type="protein sequence ID" value="AWT55048.1"/>
    <property type="molecule type" value="Genomic_DNA"/>
</dbReference>
<feature type="domain" description="ABC transporter" evidence="10">
    <location>
        <begin position="34"/>
        <end position="268"/>
    </location>
</feature>
<keyword evidence="2" id="KW-1003">Cell membrane</keyword>
<dbReference type="GO" id="GO:0005524">
    <property type="term" value="F:ATP binding"/>
    <property type="evidence" value="ECO:0007669"/>
    <property type="project" value="UniProtKB-KW"/>
</dbReference>
<dbReference type="GO" id="GO:0043190">
    <property type="term" value="C:ATP-binding cassette (ABC) transporter complex"/>
    <property type="evidence" value="ECO:0007669"/>
    <property type="project" value="InterPro"/>
</dbReference>
<dbReference type="PROSITE" id="PS50893">
    <property type="entry name" value="ABC_TRANSPORTER_2"/>
    <property type="match status" value="1"/>
</dbReference>
<evidence type="ECO:0000256" key="9">
    <source>
        <dbReference type="ARBA" id="ARBA00066388"/>
    </source>
</evidence>
<dbReference type="GO" id="GO:0015408">
    <property type="term" value="F:ABC-type ferric iron transporter activity"/>
    <property type="evidence" value="ECO:0007669"/>
    <property type="project" value="InterPro"/>
</dbReference>
<dbReference type="InterPro" id="IPR050093">
    <property type="entry name" value="ABC_SmlMolc_Importer"/>
</dbReference>
<protein>
    <recommendedName>
        <fullName evidence="9">ABC-type quaternary amine transporter</fullName>
        <ecNumber evidence="9">7.6.2.9</ecNumber>
    </recommendedName>
</protein>
<dbReference type="Pfam" id="PF00005">
    <property type="entry name" value="ABC_tran"/>
    <property type="match status" value="1"/>
</dbReference>
<evidence type="ECO:0000256" key="4">
    <source>
        <dbReference type="ARBA" id="ARBA00022741"/>
    </source>
</evidence>
<dbReference type="EC" id="7.6.2.9" evidence="9"/>
<dbReference type="SUPFAM" id="SSF52540">
    <property type="entry name" value="P-loop containing nucleoside triphosphate hydrolases"/>
    <property type="match status" value="1"/>
</dbReference>
<dbReference type="InterPro" id="IPR003439">
    <property type="entry name" value="ABC_transporter-like_ATP-bd"/>
</dbReference>
<dbReference type="Proteomes" id="UP000011200">
    <property type="component" value="Chromosome"/>
</dbReference>
<evidence type="ECO:0000313" key="11">
    <source>
        <dbReference type="EMBL" id="AWT55048.1"/>
    </source>
</evidence>
<keyword evidence="7" id="KW-0406">Ion transport</keyword>
<keyword evidence="8" id="KW-0472">Membrane</keyword>
<evidence type="ECO:0000259" key="10">
    <source>
        <dbReference type="PROSITE" id="PS50893"/>
    </source>
</evidence>
<dbReference type="FunFam" id="3.40.50.300:FF:000425">
    <property type="entry name" value="Probable ABC transporter, ATP-binding subunit"/>
    <property type="match status" value="1"/>
</dbReference>
<name>A0A2U9PTI7_MYCSE</name>
<sequence>MPHALEREESSVNITMETGASASAGTSTVDAAALKAQDVTIRYSDVTAVDQLSLTVSRGEFVALLGPSGCGKTTFLRAIAGLNPLSAGSITIDGRPMAGDRLHVPPERRPLNMVFQSYAIWPHMTVRDNVGYGVRGQGIRGRELKERVEETLAAVGLLHYADRYGTELSGGQQQRVAVARALATRPFLMLYDEPLSNLDAGLREQVREQVVDLHHRFDTTTIYVTHDQAEALSMADRVVLMNAGRIEQEADPRTLYHQPASEFAARFVGPINALPATVTDVGEEFTDVMLLGQPGRFLRLSGPARPLVADRSGQAVIRPEYFELTKVGDRSADQPNEEQNVFVGEVTRAAFVGSRIQCVVSAGAMDLAVEISGVGVIEQGDTVSLRVDPTKVIWLDEPSREKQ</sequence>
<dbReference type="AlphaFoldDB" id="A0A2U9PTI7"/>
<proteinExistence type="predicted"/>
<accession>A0A2U9PTI7</accession>
<evidence type="ECO:0000313" key="12">
    <source>
        <dbReference type="Proteomes" id="UP000011200"/>
    </source>
</evidence>
<evidence type="ECO:0000256" key="1">
    <source>
        <dbReference type="ARBA" id="ARBA00022448"/>
    </source>
</evidence>
<dbReference type="SUPFAM" id="SSF50331">
    <property type="entry name" value="MOP-like"/>
    <property type="match status" value="1"/>
</dbReference>
<evidence type="ECO:0000256" key="2">
    <source>
        <dbReference type="ARBA" id="ARBA00022475"/>
    </source>
</evidence>
<dbReference type="PROSITE" id="PS00211">
    <property type="entry name" value="ABC_TRANSPORTER_1"/>
    <property type="match status" value="1"/>
</dbReference>
<keyword evidence="1" id="KW-0813">Transport</keyword>
<dbReference type="InterPro" id="IPR017871">
    <property type="entry name" value="ABC_transporter-like_CS"/>
</dbReference>
<dbReference type="PANTHER" id="PTHR42781:SF4">
    <property type="entry name" value="SPERMIDINE_PUTRESCINE IMPORT ATP-BINDING PROTEIN POTA"/>
    <property type="match status" value="1"/>
</dbReference>
<dbReference type="GO" id="GO:0016887">
    <property type="term" value="F:ATP hydrolysis activity"/>
    <property type="evidence" value="ECO:0007669"/>
    <property type="project" value="InterPro"/>
</dbReference>
<gene>
    <name evidence="11" type="ORF">D806_040820</name>
</gene>
<evidence type="ECO:0000256" key="3">
    <source>
        <dbReference type="ARBA" id="ARBA00022496"/>
    </source>
</evidence>
<dbReference type="Gene3D" id="2.40.50.100">
    <property type="match status" value="1"/>
</dbReference>
<dbReference type="InterPro" id="IPR008995">
    <property type="entry name" value="Mo/tungstate-bd_C_term_dom"/>
</dbReference>
<dbReference type="CDD" id="cd03259">
    <property type="entry name" value="ABC_Carb_Solutes_like"/>
    <property type="match status" value="1"/>
</dbReference>
<evidence type="ECO:0000256" key="6">
    <source>
        <dbReference type="ARBA" id="ARBA00023004"/>
    </source>
</evidence>
<dbReference type="InterPro" id="IPR013611">
    <property type="entry name" value="Transp-assoc_OB_typ2"/>
</dbReference>